<evidence type="ECO:0000256" key="2">
    <source>
        <dbReference type="SAM" id="Phobius"/>
    </source>
</evidence>
<dbReference type="AlphaFoldDB" id="A0A9W8G560"/>
<dbReference type="OrthoDB" id="5529571at2759"/>
<evidence type="ECO:0000313" key="4">
    <source>
        <dbReference type="Proteomes" id="UP001151518"/>
    </source>
</evidence>
<keyword evidence="2" id="KW-1133">Transmembrane helix</keyword>
<reference evidence="3" key="1">
    <citation type="submission" date="2022-07" db="EMBL/GenBank/DDBJ databases">
        <title>Phylogenomic reconstructions and comparative analyses of Kickxellomycotina fungi.</title>
        <authorList>
            <person name="Reynolds N.K."/>
            <person name="Stajich J.E."/>
            <person name="Barry K."/>
            <person name="Grigoriev I.V."/>
            <person name="Crous P."/>
            <person name="Smith M.E."/>
        </authorList>
    </citation>
    <scope>NUCLEOTIDE SEQUENCE</scope>
    <source>
        <strain evidence="3">NRRL 3115</strain>
    </source>
</reference>
<protein>
    <submittedName>
        <fullName evidence="3">Uncharacterized protein</fullName>
    </submittedName>
</protein>
<dbReference type="Proteomes" id="UP001151518">
    <property type="component" value="Unassembled WGS sequence"/>
</dbReference>
<dbReference type="Pfam" id="PF08219">
    <property type="entry name" value="TOM13"/>
    <property type="match status" value="1"/>
</dbReference>
<evidence type="ECO:0000313" key="3">
    <source>
        <dbReference type="EMBL" id="KAJ2674628.1"/>
    </source>
</evidence>
<dbReference type="InterPro" id="IPR013262">
    <property type="entry name" value="OMP_MIM1/TOM13_mt"/>
</dbReference>
<evidence type="ECO:0000256" key="1">
    <source>
        <dbReference type="SAM" id="MobiDB-lite"/>
    </source>
</evidence>
<organism evidence="3 4">
    <name type="scientific">Coemansia spiralis</name>
    <dbReference type="NCBI Taxonomy" id="417178"/>
    <lineage>
        <taxon>Eukaryota</taxon>
        <taxon>Fungi</taxon>
        <taxon>Fungi incertae sedis</taxon>
        <taxon>Zoopagomycota</taxon>
        <taxon>Kickxellomycotina</taxon>
        <taxon>Kickxellomycetes</taxon>
        <taxon>Kickxellales</taxon>
        <taxon>Kickxellaceae</taxon>
        <taxon>Coemansia</taxon>
    </lineage>
</organism>
<keyword evidence="2" id="KW-0472">Membrane</keyword>
<feature type="region of interest" description="Disordered" evidence="1">
    <location>
        <begin position="1"/>
        <end position="23"/>
    </location>
</feature>
<feature type="transmembrane region" description="Helical" evidence="2">
    <location>
        <begin position="81"/>
        <end position="106"/>
    </location>
</feature>
<proteinExistence type="predicted"/>
<sequence>MSQQYASPPKNESPSEYGSSSNTKQADIEAYIAESKRQFEAASAEDRATSPLVSEVFSEKATIVTKKQPWWVVKAPNWKRILGFVATYMALPFVTGVMAGIGEIFANELLYRWGWRGAKPISVPGRNNRVFPKSKSEQITAAAVEKRT</sequence>
<name>A0A9W8G560_9FUNG</name>
<keyword evidence="2" id="KW-0812">Transmembrane</keyword>
<dbReference type="GO" id="GO:0005741">
    <property type="term" value="C:mitochondrial outer membrane"/>
    <property type="evidence" value="ECO:0007669"/>
    <property type="project" value="InterPro"/>
</dbReference>
<accession>A0A9W8G560</accession>
<comment type="caution">
    <text evidence="3">The sequence shown here is derived from an EMBL/GenBank/DDBJ whole genome shotgun (WGS) entry which is preliminary data.</text>
</comment>
<gene>
    <name evidence="3" type="ORF">GGI25_004280</name>
</gene>
<dbReference type="EMBL" id="JANBTW010000055">
    <property type="protein sequence ID" value="KAJ2674628.1"/>
    <property type="molecule type" value="Genomic_DNA"/>
</dbReference>